<dbReference type="Gene3D" id="3.40.50.1820">
    <property type="entry name" value="alpha/beta hydrolase"/>
    <property type="match status" value="1"/>
</dbReference>
<dbReference type="AlphaFoldDB" id="A0A9E7CWE9"/>
<sequence>MRQALFRSDNVEVVKVPGRGEGPVFVTFEPMLEARAPDRRGFGEAFFAKRGITAYHVLCRGNDWYQYPEMQQALAALRADIAPGARVILYGSSMGGYAALRFSGWLAPDTIIAFAPQASVDPARAGWEKRWAPQTPDLMWDRLAPHTRATCYVVYDPFNMDRRHVALLGREVTLVPLHSHFSDHHVTEYVLESGLLESLLLGIAQGTFDACAWQAELWRRRGAISYYRALRPRKCRGLLRRWRYGLIERWLDVRYRRGVGDRPRPGVPAGAVPRGD</sequence>
<dbReference type="InterPro" id="IPR029058">
    <property type="entry name" value="AB_hydrolase_fold"/>
</dbReference>
<organism evidence="1 2">
    <name type="scientific">Ancylobacter polymorphus</name>
    <dbReference type="NCBI Taxonomy" id="223390"/>
    <lineage>
        <taxon>Bacteria</taxon>
        <taxon>Pseudomonadati</taxon>
        <taxon>Pseudomonadota</taxon>
        <taxon>Alphaproteobacteria</taxon>
        <taxon>Hyphomicrobiales</taxon>
        <taxon>Xanthobacteraceae</taxon>
        <taxon>Ancylobacter</taxon>
    </lineage>
</organism>
<accession>A0A9E7CWE9</accession>
<evidence type="ECO:0000313" key="1">
    <source>
        <dbReference type="EMBL" id="UOK70854.1"/>
    </source>
</evidence>
<evidence type="ECO:0000313" key="2">
    <source>
        <dbReference type="Proteomes" id="UP000831684"/>
    </source>
</evidence>
<gene>
    <name evidence="1" type="ORF">K9D25_19430</name>
</gene>
<dbReference type="Proteomes" id="UP000831684">
    <property type="component" value="Chromosome"/>
</dbReference>
<name>A0A9E7CWE9_9HYPH</name>
<protein>
    <submittedName>
        <fullName evidence="1">Alpha/beta hydrolase</fullName>
    </submittedName>
</protein>
<dbReference type="SUPFAM" id="SSF53474">
    <property type="entry name" value="alpha/beta-Hydrolases"/>
    <property type="match status" value="1"/>
</dbReference>
<reference evidence="1" key="1">
    <citation type="submission" date="2021-09" db="EMBL/GenBank/DDBJ databases">
        <title>Network and meta-omics reveal the key degrader and cooperation patterns in an efficient 1,4-dioxane-degrading microbial community.</title>
        <authorList>
            <person name="Dai C."/>
        </authorList>
    </citation>
    <scope>NUCLEOTIDE SEQUENCE</scope>
    <source>
        <strain evidence="1">ZM13</strain>
    </source>
</reference>
<dbReference type="GO" id="GO:0016787">
    <property type="term" value="F:hydrolase activity"/>
    <property type="evidence" value="ECO:0007669"/>
    <property type="project" value="UniProtKB-KW"/>
</dbReference>
<keyword evidence="1" id="KW-0378">Hydrolase</keyword>
<dbReference type="EMBL" id="CP083239">
    <property type="protein sequence ID" value="UOK70854.1"/>
    <property type="molecule type" value="Genomic_DNA"/>
</dbReference>
<dbReference type="RefSeq" id="WP_244377507.1">
    <property type="nucleotide sequence ID" value="NZ_CP083239.1"/>
</dbReference>
<dbReference type="KEGG" id="apol:K9D25_19430"/>
<proteinExistence type="predicted"/>